<feature type="region of interest" description="Disordered" evidence="1">
    <location>
        <begin position="85"/>
        <end position="104"/>
    </location>
</feature>
<keyword evidence="3" id="KW-1185">Reference proteome</keyword>
<evidence type="ECO:0000256" key="1">
    <source>
        <dbReference type="SAM" id="MobiDB-lite"/>
    </source>
</evidence>
<accession>A0AAQ3K6G4</accession>
<proteinExistence type="predicted"/>
<sequence>MRWEMEMEMEEIEALMESFWDLHDKISDAIHIVTRAHFLHTVTRAHFLHTLKSLGKSGANAAEEGPFIGSGTGAFRLARFPVGNGGWSGDGGGSEEPRCHQGRP</sequence>
<dbReference type="EMBL" id="CP136892">
    <property type="protein sequence ID" value="WOL01955.1"/>
    <property type="molecule type" value="Genomic_DNA"/>
</dbReference>
<protein>
    <submittedName>
        <fullName evidence="2">Plastid division protein PDV1-like</fullName>
    </submittedName>
</protein>
<gene>
    <name evidence="2" type="ORF">Cni_G10674</name>
</gene>
<organism evidence="2 3">
    <name type="scientific">Canna indica</name>
    <name type="common">Indian-shot</name>
    <dbReference type="NCBI Taxonomy" id="4628"/>
    <lineage>
        <taxon>Eukaryota</taxon>
        <taxon>Viridiplantae</taxon>
        <taxon>Streptophyta</taxon>
        <taxon>Embryophyta</taxon>
        <taxon>Tracheophyta</taxon>
        <taxon>Spermatophyta</taxon>
        <taxon>Magnoliopsida</taxon>
        <taxon>Liliopsida</taxon>
        <taxon>Zingiberales</taxon>
        <taxon>Cannaceae</taxon>
        <taxon>Canna</taxon>
    </lineage>
</organism>
<feature type="compositionally biased region" description="Gly residues" evidence="1">
    <location>
        <begin position="85"/>
        <end position="94"/>
    </location>
</feature>
<name>A0AAQ3K6G4_9LILI</name>
<dbReference type="AlphaFoldDB" id="A0AAQ3K6G4"/>
<feature type="compositionally biased region" description="Basic and acidic residues" evidence="1">
    <location>
        <begin position="95"/>
        <end position="104"/>
    </location>
</feature>
<dbReference type="Proteomes" id="UP001327560">
    <property type="component" value="Chromosome 3"/>
</dbReference>
<reference evidence="2 3" key="1">
    <citation type="submission" date="2023-10" db="EMBL/GenBank/DDBJ databases">
        <title>Chromosome-scale genome assembly provides insights into flower coloration mechanisms of Canna indica.</title>
        <authorList>
            <person name="Li C."/>
        </authorList>
    </citation>
    <scope>NUCLEOTIDE SEQUENCE [LARGE SCALE GENOMIC DNA]</scope>
    <source>
        <tissue evidence="2">Flower</tissue>
    </source>
</reference>
<evidence type="ECO:0000313" key="2">
    <source>
        <dbReference type="EMBL" id="WOL01955.1"/>
    </source>
</evidence>
<evidence type="ECO:0000313" key="3">
    <source>
        <dbReference type="Proteomes" id="UP001327560"/>
    </source>
</evidence>